<evidence type="ECO:0000256" key="3">
    <source>
        <dbReference type="ARBA" id="ARBA00022679"/>
    </source>
</evidence>
<organism evidence="9 10">
    <name type="scientific">Paracoccus mangrovi</name>
    <dbReference type="NCBI Taxonomy" id="1715645"/>
    <lineage>
        <taxon>Bacteria</taxon>
        <taxon>Pseudomonadati</taxon>
        <taxon>Pseudomonadota</taxon>
        <taxon>Alphaproteobacteria</taxon>
        <taxon>Rhodobacterales</taxon>
        <taxon>Paracoccaceae</taxon>
        <taxon>Paracoccus</taxon>
    </lineage>
</organism>
<keyword evidence="4" id="KW-0812">Transmembrane</keyword>
<name>A0ABV7R4Q8_9RHOB</name>
<protein>
    <submittedName>
        <fullName evidence="9">Glycosyltransferase family 2 protein</fullName>
    </submittedName>
</protein>
<dbReference type="Gene3D" id="3.90.550.10">
    <property type="entry name" value="Spore Coat Polysaccharide Biosynthesis Protein SpsA, Chain A"/>
    <property type="match status" value="1"/>
</dbReference>
<evidence type="ECO:0000256" key="6">
    <source>
        <dbReference type="ARBA" id="ARBA00022989"/>
    </source>
</evidence>
<evidence type="ECO:0000256" key="5">
    <source>
        <dbReference type="ARBA" id="ARBA00022985"/>
    </source>
</evidence>
<dbReference type="InterPro" id="IPR029044">
    <property type="entry name" value="Nucleotide-diphossugar_trans"/>
</dbReference>
<dbReference type="EMBL" id="JBHRXJ010000004">
    <property type="protein sequence ID" value="MFC3527958.1"/>
    <property type="molecule type" value="Genomic_DNA"/>
</dbReference>
<dbReference type="Pfam" id="PF00535">
    <property type="entry name" value="Glycos_transf_2"/>
    <property type="match status" value="1"/>
</dbReference>
<reference evidence="10" key="1">
    <citation type="journal article" date="2019" name="Int. J. Syst. Evol. Microbiol.">
        <title>The Global Catalogue of Microorganisms (GCM) 10K type strain sequencing project: providing services to taxonomists for standard genome sequencing and annotation.</title>
        <authorList>
            <consortium name="The Broad Institute Genomics Platform"/>
            <consortium name="The Broad Institute Genome Sequencing Center for Infectious Disease"/>
            <person name="Wu L."/>
            <person name="Ma J."/>
        </authorList>
    </citation>
    <scope>NUCLEOTIDE SEQUENCE [LARGE SCALE GENOMIC DNA]</scope>
    <source>
        <strain evidence="10">KCTC 42899</strain>
    </source>
</reference>
<dbReference type="InterPro" id="IPR001173">
    <property type="entry name" value="Glyco_trans_2-like"/>
</dbReference>
<dbReference type="InterPro" id="IPR050256">
    <property type="entry name" value="Glycosyltransferase_2"/>
</dbReference>
<evidence type="ECO:0000313" key="10">
    <source>
        <dbReference type="Proteomes" id="UP001595721"/>
    </source>
</evidence>
<keyword evidence="6" id="KW-1133">Transmembrane helix</keyword>
<sequence>MTDISCKAVSVVIPAHDEATAIAPLIAEIDQALTGQDYEIVVIDDGSTDETTNILRDLAGRHPRLRWHRHPQARGQSTAIRSGVRLARAPVIVTLDGDGQNPPDQIPRLLARLRAGGPRLGLVQGQRAARQDNLGKRLASRFANWLRGSLLRDGVRDSGCGLKAFRRSAYLELPFFDHIHRFMPAMMLREGWDIATVDVTHRPRNGGRSKYSNLKRGLVGIPDLMGAAWLIRRSGRNPGTPDPMAAAMAHCPHPAMGPVTDQESP</sequence>
<dbReference type="RefSeq" id="WP_374426132.1">
    <property type="nucleotide sequence ID" value="NZ_JBHRXJ010000004.1"/>
</dbReference>
<keyword evidence="5" id="KW-0448">Lipopolysaccharide biosynthesis</keyword>
<evidence type="ECO:0000256" key="1">
    <source>
        <dbReference type="ARBA" id="ARBA00022475"/>
    </source>
</evidence>
<evidence type="ECO:0000256" key="7">
    <source>
        <dbReference type="ARBA" id="ARBA00023136"/>
    </source>
</evidence>
<dbReference type="PANTHER" id="PTHR48090:SF3">
    <property type="entry name" value="UNDECAPRENYL-PHOSPHATE 4-DEOXY-4-FORMAMIDO-L-ARABINOSE TRANSFERASE"/>
    <property type="match status" value="1"/>
</dbReference>
<proteinExistence type="predicted"/>
<keyword evidence="1" id="KW-1003">Cell membrane</keyword>
<feature type="domain" description="Glycosyltransferase 2-like" evidence="8">
    <location>
        <begin position="10"/>
        <end position="170"/>
    </location>
</feature>
<accession>A0ABV7R4Q8</accession>
<evidence type="ECO:0000259" key="8">
    <source>
        <dbReference type="Pfam" id="PF00535"/>
    </source>
</evidence>
<comment type="caution">
    <text evidence="9">The sequence shown here is derived from an EMBL/GenBank/DDBJ whole genome shotgun (WGS) entry which is preliminary data.</text>
</comment>
<evidence type="ECO:0000256" key="2">
    <source>
        <dbReference type="ARBA" id="ARBA00022676"/>
    </source>
</evidence>
<keyword evidence="3" id="KW-0808">Transferase</keyword>
<dbReference type="CDD" id="cd04179">
    <property type="entry name" value="DPM_DPG-synthase_like"/>
    <property type="match status" value="1"/>
</dbReference>
<keyword evidence="2" id="KW-0328">Glycosyltransferase</keyword>
<gene>
    <name evidence="9" type="ORF">ACFOMH_07180</name>
</gene>
<dbReference type="PANTHER" id="PTHR48090">
    <property type="entry name" value="UNDECAPRENYL-PHOSPHATE 4-DEOXY-4-FORMAMIDO-L-ARABINOSE TRANSFERASE-RELATED"/>
    <property type="match status" value="1"/>
</dbReference>
<keyword evidence="10" id="KW-1185">Reference proteome</keyword>
<dbReference type="Proteomes" id="UP001595721">
    <property type="component" value="Unassembled WGS sequence"/>
</dbReference>
<keyword evidence="7" id="KW-0472">Membrane</keyword>
<dbReference type="SUPFAM" id="SSF53448">
    <property type="entry name" value="Nucleotide-diphospho-sugar transferases"/>
    <property type="match status" value="1"/>
</dbReference>
<evidence type="ECO:0000313" key="9">
    <source>
        <dbReference type="EMBL" id="MFC3527958.1"/>
    </source>
</evidence>
<evidence type="ECO:0000256" key="4">
    <source>
        <dbReference type="ARBA" id="ARBA00022692"/>
    </source>
</evidence>